<sequence>MITKDLVTLVIKSEGVDKATIDLDKLAKGVKEIELEAKDAKAGIRGLKDENKELQQEIKEDERLIKQYNAELKLLREQAQGASDRAKQLSQNIQRLTQHIDNNTTQINKNNTTINTLQNTSEALNRTMKVTDMTVIQLSNRAEYLQGKLASTSQALDPAKWEKYRYQLLEVETQKQKLIVKSEAMGKYISLEGKSMDQLAAAADRLRNRLANMNKEMTPAAYAKASAMLNQVETQMIKMSMPGEKFIRTIKITDMTMNQLSASAEYLRFRLANISKSLNLAEWNRYNKQLQLVEAQQKKVAAGGDIIKTRFGQLGKAAQEAGKTIGKVFLLMMVYQVIRFFTDLINKAREWIGTSIEVASKAEGVIRAFRGLGDTKLLDKLREQTRGLINDFTLMQAAVKADKYKIPVSEVGNLLDFAARRAIDMGKEVDDFQRRIIDGIGRQSKLVLDDLGFSSVEISRAMAKEGSFAKGVIALVNKELEKQGPRALTAADMATKATVKWENAQLKVGNQFLWINKLWSQVSGKIADWVTRFAERQLPDIMNKLIDLYNHFVTAYNGSELLRISVGGVAFGFKLLYNNMKLAFDFGIGQAILLGKTIEAALSGNIVKVNEAVVEAAVRNKNAYKDYLKSVKEDFKSLTEFTKNSKLEYITPISEEEVKKTGGGTGDDEDKKELQKQKKELATRLENLENAHKDEILALKKYAFENNQTDEELKYETLKSDYKYYADRMQLIGNFLDEFKVKDEKFLADIGKMQADTRNSQFELLPQFDANKLAEAEHGRDISLQILQAWVDGEKKALEERNLGEEQRARELELIDIAETETRLAILQKYGMDVEALELQNGRIKAEAVKKANADTLKVEADAEAKRRALQRSDRDKNYDVRSGYGLTTVAEDKSREQRGLQDLLAADLIDYETYQKLLTQLNKKYEDERLAVREQYGLASVGELYNSELENLKLQHEQKLLSEEEFEEAKFRLRMEYASKYVEEQQHWNEKSSNLVSALMEAETAKLDAEYDVRIEAAKGNKEETERLENEKAQKKLDIEKKYADVQFAVKASEIIANTAVAIMTGYAQLGPIAGTVAAVMLAATGAAQLISANAERQKVKNMTLGNSNSDSNTKYERVLSTPKEEGGYFVEAETDAGKKYKALYDPDKRGFVDKPTVLVGEGPAGQSREWVASNAAYKNPTIRPIIDLIDAEQRAGTVSTVDMNRLIRARMAGLDTGGFIARSEPGQSSRGGQGASSTATVPGNRDILMEIYDFIKNNRLKAEINYQELMDTKQKMTDYESFGTKY</sequence>
<evidence type="ECO:0000256" key="1">
    <source>
        <dbReference type="ARBA" id="ARBA00004245"/>
    </source>
</evidence>
<keyword evidence="4" id="KW-0206">Cytoskeleton</keyword>
<dbReference type="Proteomes" id="UP001596023">
    <property type="component" value="Unassembled WGS sequence"/>
</dbReference>
<feature type="coiled-coil region" evidence="5">
    <location>
        <begin position="671"/>
        <end position="698"/>
    </location>
</feature>
<dbReference type="Gene3D" id="1.10.287.950">
    <property type="entry name" value="Methyl-accepting chemotaxis protein"/>
    <property type="match status" value="1"/>
</dbReference>
<accession>A0ABV9KPI3</accession>
<evidence type="ECO:0000313" key="8">
    <source>
        <dbReference type="Proteomes" id="UP001596023"/>
    </source>
</evidence>
<evidence type="ECO:0000256" key="6">
    <source>
        <dbReference type="SAM" id="MobiDB-lite"/>
    </source>
</evidence>
<gene>
    <name evidence="7" type="ORF">ACFO6W_00065</name>
</gene>
<keyword evidence="2" id="KW-0963">Cytoplasm</keyword>
<dbReference type="RefSeq" id="WP_379993261.1">
    <property type="nucleotide sequence ID" value="NZ_JBHSGN010000002.1"/>
</dbReference>
<reference evidence="8" key="1">
    <citation type="journal article" date="2019" name="Int. J. Syst. Evol. Microbiol.">
        <title>The Global Catalogue of Microorganisms (GCM) 10K type strain sequencing project: providing services to taxonomists for standard genome sequencing and annotation.</title>
        <authorList>
            <consortium name="The Broad Institute Genomics Platform"/>
            <consortium name="The Broad Institute Genome Sequencing Center for Infectious Disease"/>
            <person name="Wu L."/>
            <person name="Ma J."/>
        </authorList>
    </citation>
    <scope>NUCLEOTIDE SEQUENCE [LARGE SCALE GENOMIC DNA]</scope>
    <source>
        <strain evidence="8">CCUG 66188</strain>
    </source>
</reference>
<keyword evidence="3" id="KW-0505">Motor protein</keyword>
<protein>
    <submittedName>
        <fullName evidence="7">Uncharacterized protein</fullName>
    </submittedName>
</protein>
<evidence type="ECO:0000256" key="5">
    <source>
        <dbReference type="SAM" id="Coils"/>
    </source>
</evidence>
<keyword evidence="8" id="KW-1185">Reference proteome</keyword>
<feature type="coiled-coil region" evidence="5">
    <location>
        <begin position="16"/>
        <end position="106"/>
    </location>
</feature>
<keyword evidence="5" id="KW-0175">Coiled coil</keyword>
<feature type="region of interest" description="Disordered" evidence="6">
    <location>
        <begin position="1220"/>
        <end position="1243"/>
    </location>
</feature>
<comment type="caution">
    <text evidence="7">The sequence shown here is derived from an EMBL/GenBank/DDBJ whole genome shotgun (WGS) entry which is preliminary data.</text>
</comment>
<dbReference type="PANTHER" id="PTHR47970:SF12">
    <property type="entry name" value="KINESIN FAMILY MEMBER 11"/>
    <property type="match status" value="1"/>
</dbReference>
<evidence type="ECO:0000313" key="7">
    <source>
        <dbReference type="EMBL" id="MFC4672077.1"/>
    </source>
</evidence>
<dbReference type="PANTHER" id="PTHR47970">
    <property type="entry name" value="KINESIN-LIKE PROTEIN KIF11"/>
    <property type="match status" value="1"/>
</dbReference>
<proteinExistence type="predicted"/>
<comment type="subcellular location">
    <subcellularLocation>
        <location evidence="1">Cytoplasm</location>
        <location evidence="1">Cytoskeleton</location>
    </subcellularLocation>
</comment>
<evidence type="ECO:0000256" key="2">
    <source>
        <dbReference type="ARBA" id="ARBA00022490"/>
    </source>
</evidence>
<dbReference type="EMBL" id="JBHSGN010000002">
    <property type="protein sequence ID" value="MFC4672077.1"/>
    <property type="molecule type" value="Genomic_DNA"/>
</dbReference>
<name>A0ABV9KPI3_9BACT</name>
<evidence type="ECO:0000256" key="4">
    <source>
        <dbReference type="ARBA" id="ARBA00023212"/>
    </source>
</evidence>
<organism evidence="7 8">
    <name type="scientific">Dysgonomonas termitidis</name>
    <dbReference type="NCBI Taxonomy" id="1516126"/>
    <lineage>
        <taxon>Bacteria</taxon>
        <taxon>Pseudomonadati</taxon>
        <taxon>Bacteroidota</taxon>
        <taxon>Bacteroidia</taxon>
        <taxon>Bacteroidales</taxon>
        <taxon>Dysgonomonadaceae</taxon>
        <taxon>Dysgonomonas</taxon>
    </lineage>
</organism>
<dbReference type="InterPro" id="IPR047149">
    <property type="entry name" value="KIF11-like"/>
</dbReference>
<evidence type="ECO:0000256" key="3">
    <source>
        <dbReference type="ARBA" id="ARBA00023175"/>
    </source>
</evidence>